<accession>A0A1H2YFZ5</accession>
<dbReference type="RefSeq" id="WP_016421057.1">
    <property type="nucleotide sequence ID" value="NZ_FNND01000007.1"/>
</dbReference>
<organism evidence="1 2">
    <name type="scientific">Capnocytophaga granulosa</name>
    <dbReference type="NCBI Taxonomy" id="45242"/>
    <lineage>
        <taxon>Bacteria</taxon>
        <taxon>Pseudomonadati</taxon>
        <taxon>Bacteroidota</taxon>
        <taxon>Flavobacteriia</taxon>
        <taxon>Flavobacteriales</taxon>
        <taxon>Flavobacteriaceae</taxon>
        <taxon>Capnocytophaga</taxon>
    </lineage>
</organism>
<name>A0A1H2YFZ5_9FLAO</name>
<sequence length="82" mass="9868">MNKKEKTMIIDKEFETTTDEFIIDFYYLYTLENETDNINVAVDSVYNELTKYNIKTTKEQVKKIIELYEKDDEFEDDEDSVS</sequence>
<keyword evidence="2" id="KW-1185">Reference proteome</keyword>
<reference evidence="1 2" key="1">
    <citation type="submission" date="2016-10" db="EMBL/GenBank/DDBJ databases">
        <authorList>
            <person name="Varghese N."/>
            <person name="Submissions S."/>
        </authorList>
    </citation>
    <scope>NUCLEOTIDE SEQUENCE [LARGE SCALE GENOMIC DNA]</scope>
    <source>
        <strain evidence="1 2">DSM 11449</strain>
    </source>
</reference>
<gene>
    <name evidence="1" type="ORF">SAMN05444420_10731</name>
</gene>
<dbReference type="EMBL" id="FNND01000007">
    <property type="protein sequence ID" value="SDX04112.1"/>
    <property type="molecule type" value="Genomic_DNA"/>
</dbReference>
<evidence type="ECO:0000313" key="2">
    <source>
        <dbReference type="Proteomes" id="UP000182771"/>
    </source>
</evidence>
<dbReference type="Proteomes" id="UP000182771">
    <property type="component" value="Unassembled WGS sequence"/>
</dbReference>
<dbReference type="GeneID" id="85017088"/>
<protein>
    <submittedName>
        <fullName evidence="1">Uncharacterized protein</fullName>
    </submittedName>
</protein>
<dbReference type="AlphaFoldDB" id="A0A1H2YFZ5"/>
<evidence type="ECO:0000313" key="1">
    <source>
        <dbReference type="EMBL" id="SDX04112.1"/>
    </source>
</evidence>
<proteinExistence type="predicted"/>
<comment type="caution">
    <text evidence="1">The sequence shown here is derived from an EMBL/GenBank/DDBJ whole genome shotgun (WGS) entry which is preliminary data.</text>
</comment>